<evidence type="ECO:0000313" key="2">
    <source>
        <dbReference type="Proteomes" id="UP000594118"/>
    </source>
</evidence>
<dbReference type="CDD" id="cd10928">
    <property type="entry name" value="CE4_u4"/>
    <property type="match status" value="1"/>
</dbReference>
<accession>A0A7L9WNC2</accession>
<dbReference type="SUPFAM" id="SSF88713">
    <property type="entry name" value="Glycoside hydrolase/deacetylase"/>
    <property type="match status" value="1"/>
</dbReference>
<evidence type="ECO:0000313" key="1">
    <source>
        <dbReference type="EMBL" id="QOL81423.1"/>
    </source>
</evidence>
<gene>
    <name evidence="1" type="ORF">F3W81_11690</name>
</gene>
<dbReference type="Gene3D" id="3.20.20.370">
    <property type="entry name" value="Glycoside hydrolase/deacetylase"/>
    <property type="match status" value="1"/>
</dbReference>
<name>A0A7L9WNC2_9RHOB</name>
<dbReference type="AlphaFoldDB" id="A0A7L9WNC2"/>
<dbReference type="Proteomes" id="UP000594118">
    <property type="component" value="Chromosome"/>
</dbReference>
<dbReference type="KEGG" id="pshq:F3W81_11690"/>
<dbReference type="EMBL" id="CP045201">
    <property type="protein sequence ID" value="QOL81423.1"/>
    <property type="molecule type" value="Genomic_DNA"/>
</dbReference>
<reference evidence="1 2" key="1">
    <citation type="submission" date="2019-10" db="EMBL/GenBank/DDBJ databases">
        <title>Pseudopuniceibacterium sp. HQ09 islated from Antarctica.</title>
        <authorList>
            <person name="Liao L."/>
            <person name="Su S."/>
            <person name="Chen B."/>
            <person name="Yu Y."/>
        </authorList>
    </citation>
    <scope>NUCLEOTIDE SEQUENCE [LARGE SCALE GENOMIC DNA]</scope>
    <source>
        <strain evidence="1 2">HQ09</strain>
    </source>
</reference>
<dbReference type="RefSeq" id="WP_193079341.1">
    <property type="nucleotide sequence ID" value="NZ_CP045201.1"/>
</dbReference>
<sequence length="242" mass="25994">MSDATLPDLQRALDRRAHAGQPIRFWLRDDDAVTTTPALEHLLQLSGAHGVALTLAVIPAFSDTLLAARVRGVTGVSIAVHGWSHHNHAPATEKKQELGAHRPAEVVLDQLAQGRADLRARHGDQLVDVLVPPWNRIAPGVVAGLGALGFRGLSVFGAEQPDSALPQINTHVDVIDWRGTRGGRPEAALLAEIIARVEQGLDIGVLTHHLVHDAAVWRFLERLFTATAPHPGATWVGLPVLL</sequence>
<proteinExistence type="predicted"/>
<organism evidence="1 2">
    <name type="scientific">Pseudooceanicola spongiae</name>
    <dbReference type="NCBI Taxonomy" id="2613965"/>
    <lineage>
        <taxon>Bacteria</taxon>
        <taxon>Pseudomonadati</taxon>
        <taxon>Pseudomonadota</taxon>
        <taxon>Alphaproteobacteria</taxon>
        <taxon>Rhodobacterales</taxon>
        <taxon>Paracoccaceae</taxon>
        <taxon>Pseudooceanicola</taxon>
    </lineage>
</organism>
<protein>
    <submittedName>
        <fullName evidence="1">Polysaccharide deacetylase</fullName>
    </submittedName>
</protein>
<keyword evidence="2" id="KW-1185">Reference proteome</keyword>
<dbReference type="InterPro" id="IPR049591">
    <property type="entry name" value="CE4_u4-like"/>
</dbReference>
<dbReference type="InterPro" id="IPR011330">
    <property type="entry name" value="Glyco_hydro/deAcase_b/a-brl"/>
</dbReference>
<dbReference type="GO" id="GO:0005975">
    <property type="term" value="P:carbohydrate metabolic process"/>
    <property type="evidence" value="ECO:0007669"/>
    <property type="project" value="InterPro"/>
</dbReference>